<reference evidence="2 3" key="3">
    <citation type="submission" date="2022-01" db="EMBL/GenBank/DDBJ databases">
        <authorList>
            <person name="Zhou L.Y."/>
        </authorList>
    </citation>
    <scope>NUCLEOTIDE SEQUENCE [LARGE SCALE GENOMIC DNA]</scope>
    <source>
        <strain evidence="2 3">TLK-CK17</strain>
    </source>
</reference>
<gene>
    <name evidence="2" type="ORF">L3V18_17240</name>
</gene>
<comment type="caution">
    <text evidence="2">The sequence shown here is derived from an EMBL/GenBank/DDBJ whole genome shotgun (WGS) entry which is preliminary data.</text>
</comment>
<evidence type="ECO:0000259" key="1">
    <source>
        <dbReference type="Pfam" id="PF15635"/>
    </source>
</evidence>
<name>A0ABS9HZL1_9GAMM</name>
<reference evidence="2 3" key="1">
    <citation type="submission" date="2022-01" db="EMBL/GenBank/DDBJ databases">
        <title>Lysobacter chinensis sp. nov., a bacterium isolated from cow dung compost.</title>
        <authorList>
            <person name="Liu Y."/>
        </authorList>
    </citation>
    <scope>NUCLEOTIDE SEQUENCE [LARGE SCALE GENOMIC DNA]</scope>
    <source>
        <strain evidence="2 3">TLK-CK17</strain>
    </source>
</reference>
<sequence>MAEALSSAGEVHASGCSGPTLAGVSEDYREGKASSICAEEQTLFTGSHGMLHTFQSAAAAGAPTESLAVDGGSSVMAPATTYGVAKKSAAKAVTKTLPESACDEECIKHQLDHYHKRQGMTDDTKIKAAQTGSFAAADVSAATAQAAARTNAIRSAGISGAAGCR</sequence>
<feature type="domain" description="Tox-GHH2" evidence="1">
    <location>
        <begin position="19"/>
        <end position="115"/>
    </location>
</feature>
<proteinExistence type="predicted"/>
<dbReference type="InterPro" id="IPR028917">
    <property type="entry name" value="Tox-GHH2_domain"/>
</dbReference>
<dbReference type="Proteomes" id="UP001430796">
    <property type="component" value="Unassembled WGS sequence"/>
</dbReference>
<organism evidence="2 3">
    <name type="scientific">Marilutibacter chinensis</name>
    <dbReference type="NCBI Taxonomy" id="2912247"/>
    <lineage>
        <taxon>Bacteria</taxon>
        <taxon>Pseudomonadati</taxon>
        <taxon>Pseudomonadota</taxon>
        <taxon>Gammaproteobacteria</taxon>
        <taxon>Lysobacterales</taxon>
        <taxon>Lysobacteraceae</taxon>
        <taxon>Marilutibacter</taxon>
    </lineage>
</organism>
<keyword evidence="3" id="KW-1185">Reference proteome</keyword>
<evidence type="ECO:0000313" key="2">
    <source>
        <dbReference type="EMBL" id="MCF7223507.1"/>
    </source>
</evidence>
<dbReference type="Pfam" id="PF15635">
    <property type="entry name" value="Tox-GHH2"/>
    <property type="match status" value="1"/>
</dbReference>
<protein>
    <recommendedName>
        <fullName evidence="1">Tox-GHH2 domain-containing protein</fullName>
    </recommendedName>
</protein>
<accession>A0ABS9HZL1</accession>
<evidence type="ECO:0000313" key="3">
    <source>
        <dbReference type="Proteomes" id="UP001430796"/>
    </source>
</evidence>
<dbReference type="EMBL" id="JAKJPO010000016">
    <property type="protein sequence ID" value="MCF7223507.1"/>
    <property type="molecule type" value="Genomic_DNA"/>
</dbReference>
<dbReference type="RefSeq" id="WP_237056557.1">
    <property type="nucleotide sequence ID" value="NZ_JAKJPO010000016.1"/>
</dbReference>
<reference evidence="3" key="2">
    <citation type="submission" date="2022-01" db="EMBL/GenBank/DDBJ databases">
        <title>Lysobacter chinensis sp. nov., a bacterium isolated from cow dung compost.</title>
        <authorList>
            <person name="Zhou L.Y."/>
        </authorList>
    </citation>
    <scope>NUCLEOTIDE SEQUENCE [LARGE SCALE GENOMIC DNA]</scope>
    <source>
        <strain evidence="3">TLK-CK17</strain>
    </source>
</reference>